<dbReference type="InterPro" id="IPR041669">
    <property type="entry name" value="TetR_C_15"/>
</dbReference>
<dbReference type="PROSITE" id="PS50977">
    <property type="entry name" value="HTH_TETR_2"/>
    <property type="match status" value="1"/>
</dbReference>
<dbReference type="PANTHER" id="PTHR30055">
    <property type="entry name" value="HTH-TYPE TRANSCRIPTIONAL REGULATOR RUTR"/>
    <property type="match status" value="1"/>
</dbReference>
<dbReference type="PROSITE" id="PS01081">
    <property type="entry name" value="HTH_TETR_1"/>
    <property type="match status" value="1"/>
</dbReference>
<organism evidence="4 5">
    <name type="scientific">Mycobacterium bourgelatii</name>
    <dbReference type="NCBI Taxonomy" id="1273442"/>
    <lineage>
        <taxon>Bacteria</taxon>
        <taxon>Bacillati</taxon>
        <taxon>Actinomycetota</taxon>
        <taxon>Actinomycetes</taxon>
        <taxon>Mycobacteriales</taxon>
        <taxon>Mycobacteriaceae</taxon>
        <taxon>Mycobacterium</taxon>
    </lineage>
</organism>
<name>A0A7I9YVM1_MYCBU</name>
<evidence type="ECO:0000313" key="4">
    <source>
        <dbReference type="EMBL" id="GFG92626.1"/>
    </source>
</evidence>
<accession>A0A7I9YVM1</accession>
<dbReference type="GO" id="GO:0000976">
    <property type="term" value="F:transcription cis-regulatory region binding"/>
    <property type="evidence" value="ECO:0007669"/>
    <property type="project" value="TreeGrafter"/>
</dbReference>
<proteinExistence type="predicted"/>
<comment type="caution">
    <text evidence="4">The sequence shown here is derived from an EMBL/GenBank/DDBJ whole genome shotgun (WGS) entry which is preliminary data.</text>
</comment>
<evidence type="ECO:0000256" key="2">
    <source>
        <dbReference type="PROSITE-ProRule" id="PRU00335"/>
    </source>
</evidence>
<dbReference type="SUPFAM" id="SSF46689">
    <property type="entry name" value="Homeodomain-like"/>
    <property type="match status" value="1"/>
</dbReference>
<evidence type="ECO:0000256" key="1">
    <source>
        <dbReference type="ARBA" id="ARBA00023125"/>
    </source>
</evidence>
<sequence>MQDRSRDTVRRILAATAELLQKRGYDGASTNRIASTAGISPGSLYQYFPNKEAIMDTLVEEYTQELLERVTSNLRAVTHTDPDNLVAAAVAAQLDAMLERPEILKVIAGQLPGRSGVELLKPIEALIGGAIREHLVAHCDPRLDFDVEAASWLMVQLLGATVRYVVDEPPITKEVFVAEMTRLVLSHPISSTCVMSNHQVAV</sequence>
<dbReference type="Gene3D" id="1.10.357.10">
    <property type="entry name" value="Tetracycline Repressor, domain 2"/>
    <property type="match status" value="1"/>
</dbReference>
<dbReference type="Pfam" id="PF17918">
    <property type="entry name" value="TetR_C_15"/>
    <property type="match status" value="1"/>
</dbReference>
<dbReference type="GO" id="GO:0003700">
    <property type="term" value="F:DNA-binding transcription factor activity"/>
    <property type="evidence" value="ECO:0007669"/>
    <property type="project" value="TreeGrafter"/>
</dbReference>
<dbReference type="RefSeq" id="WP_240355575.1">
    <property type="nucleotide sequence ID" value="NZ_BLKZ01000001.1"/>
</dbReference>
<dbReference type="AlphaFoldDB" id="A0A7I9YVM1"/>
<evidence type="ECO:0000313" key="5">
    <source>
        <dbReference type="Proteomes" id="UP000465360"/>
    </source>
</evidence>
<dbReference type="InterPro" id="IPR023772">
    <property type="entry name" value="DNA-bd_HTH_TetR-type_CS"/>
</dbReference>
<feature type="DNA-binding region" description="H-T-H motif" evidence="2">
    <location>
        <begin position="29"/>
        <end position="48"/>
    </location>
</feature>
<protein>
    <submittedName>
        <fullName evidence="4">TetR family transcriptional regulator</fullName>
    </submittedName>
</protein>
<reference evidence="4 5" key="1">
    <citation type="journal article" date="2019" name="Emerg. Microbes Infect.">
        <title>Comprehensive subspecies identification of 175 nontuberculous mycobacteria species based on 7547 genomic profiles.</title>
        <authorList>
            <person name="Matsumoto Y."/>
            <person name="Kinjo T."/>
            <person name="Motooka D."/>
            <person name="Nabeya D."/>
            <person name="Jung N."/>
            <person name="Uechi K."/>
            <person name="Horii T."/>
            <person name="Iida T."/>
            <person name="Fujita J."/>
            <person name="Nakamura S."/>
        </authorList>
    </citation>
    <scope>NUCLEOTIDE SEQUENCE [LARGE SCALE GENOMIC DNA]</scope>
    <source>
        <strain evidence="4 5">JCM 30725</strain>
    </source>
</reference>
<dbReference type="InterPro" id="IPR009057">
    <property type="entry name" value="Homeodomain-like_sf"/>
</dbReference>
<gene>
    <name evidence="4" type="ORF">MBOU_46680</name>
</gene>
<dbReference type="EMBL" id="BLKZ01000001">
    <property type="protein sequence ID" value="GFG92626.1"/>
    <property type="molecule type" value="Genomic_DNA"/>
</dbReference>
<dbReference type="PRINTS" id="PR00455">
    <property type="entry name" value="HTHTETR"/>
</dbReference>
<dbReference type="InterPro" id="IPR050109">
    <property type="entry name" value="HTH-type_TetR-like_transc_reg"/>
</dbReference>
<keyword evidence="5" id="KW-1185">Reference proteome</keyword>
<dbReference type="PANTHER" id="PTHR30055:SF226">
    <property type="entry name" value="HTH-TYPE TRANSCRIPTIONAL REGULATOR PKSA"/>
    <property type="match status" value="1"/>
</dbReference>
<feature type="domain" description="HTH tetR-type" evidence="3">
    <location>
        <begin position="6"/>
        <end position="66"/>
    </location>
</feature>
<keyword evidence="1 2" id="KW-0238">DNA-binding</keyword>
<dbReference type="Pfam" id="PF00440">
    <property type="entry name" value="TetR_N"/>
    <property type="match status" value="1"/>
</dbReference>
<dbReference type="Proteomes" id="UP000465360">
    <property type="component" value="Unassembled WGS sequence"/>
</dbReference>
<dbReference type="InterPro" id="IPR001647">
    <property type="entry name" value="HTH_TetR"/>
</dbReference>
<evidence type="ECO:0000259" key="3">
    <source>
        <dbReference type="PROSITE" id="PS50977"/>
    </source>
</evidence>